<feature type="compositionally biased region" description="Basic residues" evidence="1">
    <location>
        <begin position="115"/>
        <end position="124"/>
    </location>
</feature>
<evidence type="ECO:0000256" key="1">
    <source>
        <dbReference type="SAM" id="MobiDB-lite"/>
    </source>
</evidence>
<name>A0A9P6LUX4_MORAP</name>
<dbReference type="AlphaFoldDB" id="A0A9P6LUX4"/>
<feature type="compositionally biased region" description="Basic and acidic residues" evidence="1">
    <location>
        <begin position="125"/>
        <end position="144"/>
    </location>
</feature>
<protein>
    <submittedName>
        <fullName evidence="2">Uncharacterized protein</fullName>
    </submittedName>
</protein>
<feature type="non-terminal residue" evidence="2">
    <location>
        <position position="221"/>
    </location>
</feature>
<sequence>QKIAFPTLKTSVEQRGRPKTVPDVERAPVREIRNTHASVRTRSTGRTQYQQCIVHVTETVANTYSYAPASFKKRRKVEEDMEVKDSKVEGGQLRIIETKEIKVNEAMTSQDRAKIVKSKVRKHDNKSGKDKKGKGKGKEDMEVKDGKVVEGQLKGVEAKAFQIKEARVRQEKAMIVKSNVRKNDGKSGKDKKGKGKAKEGGINKVVAEVTKIVESHVHPSP</sequence>
<dbReference type="EMBL" id="JAAAHY010002542">
    <property type="protein sequence ID" value="KAF9944269.1"/>
    <property type="molecule type" value="Genomic_DNA"/>
</dbReference>
<feature type="region of interest" description="Disordered" evidence="1">
    <location>
        <begin position="1"/>
        <end position="21"/>
    </location>
</feature>
<accession>A0A9P6LUX4</accession>
<dbReference type="Proteomes" id="UP000738359">
    <property type="component" value="Unassembled WGS sequence"/>
</dbReference>
<feature type="region of interest" description="Disordered" evidence="1">
    <location>
        <begin position="174"/>
        <end position="201"/>
    </location>
</feature>
<feature type="compositionally biased region" description="Basic and acidic residues" evidence="1">
    <location>
        <begin position="181"/>
        <end position="201"/>
    </location>
</feature>
<keyword evidence="3" id="KW-1185">Reference proteome</keyword>
<feature type="compositionally biased region" description="Basic and acidic residues" evidence="1">
    <location>
        <begin position="12"/>
        <end position="21"/>
    </location>
</feature>
<feature type="non-terminal residue" evidence="2">
    <location>
        <position position="1"/>
    </location>
</feature>
<organism evidence="2 3">
    <name type="scientific">Mortierella alpina</name>
    <name type="common">Oleaginous fungus</name>
    <name type="synonym">Mortierella renispora</name>
    <dbReference type="NCBI Taxonomy" id="64518"/>
    <lineage>
        <taxon>Eukaryota</taxon>
        <taxon>Fungi</taxon>
        <taxon>Fungi incertae sedis</taxon>
        <taxon>Mucoromycota</taxon>
        <taxon>Mortierellomycotina</taxon>
        <taxon>Mortierellomycetes</taxon>
        <taxon>Mortierellales</taxon>
        <taxon>Mortierellaceae</taxon>
        <taxon>Mortierella</taxon>
    </lineage>
</organism>
<reference evidence="2" key="1">
    <citation type="journal article" date="2020" name="Fungal Divers.">
        <title>Resolving the Mortierellaceae phylogeny through synthesis of multi-gene phylogenetics and phylogenomics.</title>
        <authorList>
            <person name="Vandepol N."/>
            <person name="Liber J."/>
            <person name="Desiro A."/>
            <person name="Na H."/>
            <person name="Kennedy M."/>
            <person name="Barry K."/>
            <person name="Grigoriev I.V."/>
            <person name="Miller A.N."/>
            <person name="O'Donnell K."/>
            <person name="Stajich J.E."/>
            <person name="Bonito G."/>
        </authorList>
    </citation>
    <scope>NUCLEOTIDE SEQUENCE</scope>
    <source>
        <strain evidence="2">CK1249</strain>
    </source>
</reference>
<feature type="region of interest" description="Disordered" evidence="1">
    <location>
        <begin position="112"/>
        <end position="144"/>
    </location>
</feature>
<comment type="caution">
    <text evidence="2">The sequence shown here is derived from an EMBL/GenBank/DDBJ whole genome shotgun (WGS) entry which is preliminary data.</text>
</comment>
<proteinExistence type="predicted"/>
<evidence type="ECO:0000313" key="3">
    <source>
        <dbReference type="Proteomes" id="UP000738359"/>
    </source>
</evidence>
<gene>
    <name evidence="2" type="ORF">BGZ70_004852</name>
</gene>
<evidence type="ECO:0000313" key="2">
    <source>
        <dbReference type="EMBL" id="KAF9944269.1"/>
    </source>
</evidence>